<keyword evidence="3" id="KW-1185">Reference proteome</keyword>
<accession>A0AAW0NB19</accession>
<proteinExistence type="predicted"/>
<organism evidence="2 3">
    <name type="scientific">Mugilogobius chulae</name>
    <name type="common">yellowstripe goby</name>
    <dbReference type="NCBI Taxonomy" id="88201"/>
    <lineage>
        <taxon>Eukaryota</taxon>
        <taxon>Metazoa</taxon>
        <taxon>Chordata</taxon>
        <taxon>Craniata</taxon>
        <taxon>Vertebrata</taxon>
        <taxon>Euteleostomi</taxon>
        <taxon>Actinopterygii</taxon>
        <taxon>Neopterygii</taxon>
        <taxon>Teleostei</taxon>
        <taxon>Neoteleostei</taxon>
        <taxon>Acanthomorphata</taxon>
        <taxon>Gobiaria</taxon>
        <taxon>Gobiiformes</taxon>
        <taxon>Gobioidei</taxon>
        <taxon>Gobiidae</taxon>
        <taxon>Gobionellinae</taxon>
        <taxon>Mugilogobius</taxon>
    </lineage>
</organism>
<protein>
    <submittedName>
        <fullName evidence="2">Uncharacterized protein</fullName>
    </submittedName>
</protein>
<dbReference type="AlphaFoldDB" id="A0AAW0NB19"/>
<gene>
    <name evidence="2" type="ORF">WMY93_022795</name>
</gene>
<feature type="compositionally biased region" description="Basic and acidic residues" evidence="1">
    <location>
        <begin position="17"/>
        <end position="36"/>
    </location>
</feature>
<evidence type="ECO:0000313" key="3">
    <source>
        <dbReference type="Proteomes" id="UP001460270"/>
    </source>
</evidence>
<feature type="compositionally biased region" description="Polar residues" evidence="1">
    <location>
        <begin position="1"/>
        <end position="15"/>
    </location>
</feature>
<name>A0AAW0NB19_9GOBI</name>
<comment type="caution">
    <text evidence="2">The sequence shown here is derived from an EMBL/GenBank/DDBJ whole genome shotgun (WGS) entry which is preliminary data.</text>
</comment>
<dbReference type="EMBL" id="JBBPFD010000016">
    <property type="protein sequence ID" value="KAK7893643.1"/>
    <property type="molecule type" value="Genomic_DNA"/>
</dbReference>
<sequence length="138" mass="15522">MLGILKTTTSETGGCQSRKEKLSEEVRKQHGGTKKEEEEEEESMLRSQTVQELLLLSTAEGLEMDQEDRTKVLLEKLKALEQTSSCLLLTAGSWALLQVTLDELHTQGFMRKTSPKRRRGGFVHECLAADLHEEDPPP</sequence>
<reference evidence="3" key="1">
    <citation type="submission" date="2024-04" db="EMBL/GenBank/DDBJ databases">
        <title>Salinicola lusitanus LLJ914,a marine bacterium isolated from the Okinawa Trough.</title>
        <authorList>
            <person name="Li J."/>
        </authorList>
    </citation>
    <scope>NUCLEOTIDE SEQUENCE [LARGE SCALE GENOMIC DNA]</scope>
</reference>
<feature type="region of interest" description="Disordered" evidence="1">
    <location>
        <begin position="1"/>
        <end position="46"/>
    </location>
</feature>
<dbReference type="Proteomes" id="UP001460270">
    <property type="component" value="Unassembled WGS sequence"/>
</dbReference>
<evidence type="ECO:0000256" key="1">
    <source>
        <dbReference type="SAM" id="MobiDB-lite"/>
    </source>
</evidence>
<evidence type="ECO:0000313" key="2">
    <source>
        <dbReference type="EMBL" id="KAK7893643.1"/>
    </source>
</evidence>